<evidence type="ECO:0000313" key="2">
    <source>
        <dbReference type="Proteomes" id="UP000243518"/>
    </source>
</evidence>
<name>A0AAQ1G7Q4_9GAMM</name>
<dbReference type="AlphaFoldDB" id="A0AAQ1G7Q4"/>
<keyword evidence="2" id="KW-1185">Reference proteome</keyword>
<dbReference type="EMBL" id="FNVE01000005">
    <property type="protein sequence ID" value="SEG35086.1"/>
    <property type="molecule type" value="Genomic_DNA"/>
</dbReference>
<sequence length="49" mass="5611">MSTPRAAIKSIRDYEQFLKVRGFSCREAKILARAWRTLEPPAQGEGFRA</sequence>
<organism evidence="1 2">
    <name type="scientific">Halopseudomonas aestusnigri</name>
    <dbReference type="NCBI Taxonomy" id="857252"/>
    <lineage>
        <taxon>Bacteria</taxon>
        <taxon>Pseudomonadati</taxon>
        <taxon>Pseudomonadota</taxon>
        <taxon>Gammaproteobacteria</taxon>
        <taxon>Pseudomonadales</taxon>
        <taxon>Pseudomonadaceae</taxon>
        <taxon>Halopseudomonas</taxon>
    </lineage>
</organism>
<gene>
    <name evidence="1" type="ORF">SAMN05216586_105164</name>
</gene>
<reference evidence="1 2" key="1">
    <citation type="submission" date="2016-10" db="EMBL/GenBank/DDBJ databases">
        <authorList>
            <person name="Varghese N."/>
            <person name="Submissions S."/>
        </authorList>
    </citation>
    <scope>NUCLEOTIDE SEQUENCE [LARGE SCALE GENOMIC DNA]</scope>
    <source>
        <strain evidence="1 2">CECT 8317</strain>
    </source>
</reference>
<accession>A0AAQ1G7Q4</accession>
<dbReference type="Proteomes" id="UP000243518">
    <property type="component" value="Unassembled WGS sequence"/>
</dbReference>
<protein>
    <submittedName>
        <fullName evidence="1">Uncharacterized protein</fullName>
    </submittedName>
</protein>
<comment type="caution">
    <text evidence="1">The sequence shown here is derived from an EMBL/GenBank/DDBJ whole genome shotgun (WGS) entry which is preliminary data.</text>
</comment>
<evidence type="ECO:0000313" key="1">
    <source>
        <dbReference type="EMBL" id="SEG35086.1"/>
    </source>
</evidence>
<proteinExistence type="predicted"/>